<evidence type="ECO:0000313" key="2">
    <source>
        <dbReference type="EMBL" id="NMP25193.1"/>
    </source>
</evidence>
<feature type="transmembrane region" description="Helical" evidence="1">
    <location>
        <begin position="113"/>
        <end position="131"/>
    </location>
</feature>
<feature type="transmembrane region" description="Helical" evidence="1">
    <location>
        <begin position="50"/>
        <end position="70"/>
    </location>
</feature>
<keyword evidence="1" id="KW-0472">Membrane</keyword>
<feature type="transmembrane region" description="Helical" evidence="1">
    <location>
        <begin position="138"/>
        <end position="157"/>
    </location>
</feature>
<organism evidence="2 3">
    <name type="scientific">Sulfobacillus harzensis</name>
    <dbReference type="NCBI Taxonomy" id="2729629"/>
    <lineage>
        <taxon>Bacteria</taxon>
        <taxon>Bacillati</taxon>
        <taxon>Bacillota</taxon>
        <taxon>Clostridia</taxon>
        <taxon>Eubacteriales</taxon>
        <taxon>Clostridiales Family XVII. Incertae Sedis</taxon>
        <taxon>Sulfobacillus</taxon>
    </lineage>
</organism>
<keyword evidence="1" id="KW-0812">Transmembrane</keyword>
<reference evidence="2 3" key="1">
    <citation type="submission" date="2020-04" db="EMBL/GenBank/DDBJ databases">
        <authorList>
            <person name="Zhang R."/>
            <person name="Schippers A."/>
        </authorList>
    </citation>
    <scope>NUCLEOTIDE SEQUENCE [LARGE SCALE GENOMIC DNA]</scope>
    <source>
        <strain evidence="2 3">DSM 109850</strain>
    </source>
</reference>
<dbReference type="EMBL" id="JABBVZ010000300">
    <property type="protein sequence ID" value="NMP25193.1"/>
    <property type="molecule type" value="Genomic_DNA"/>
</dbReference>
<keyword evidence="1" id="KW-1133">Transmembrane helix</keyword>
<evidence type="ECO:0000256" key="1">
    <source>
        <dbReference type="SAM" id="Phobius"/>
    </source>
</evidence>
<keyword evidence="3" id="KW-1185">Reference proteome</keyword>
<gene>
    <name evidence="2" type="ORF">HIJ39_23150</name>
</gene>
<dbReference type="RefSeq" id="WP_169103377.1">
    <property type="nucleotide sequence ID" value="NZ_JABBVZ010000300.1"/>
</dbReference>
<proteinExistence type="predicted"/>
<evidence type="ECO:0000313" key="3">
    <source>
        <dbReference type="Proteomes" id="UP000533476"/>
    </source>
</evidence>
<comment type="caution">
    <text evidence="2">The sequence shown here is derived from an EMBL/GenBank/DDBJ whole genome shotgun (WGS) entry which is preliminary data.</text>
</comment>
<feature type="transmembrane region" description="Helical" evidence="1">
    <location>
        <begin position="82"/>
        <end position="101"/>
    </location>
</feature>
<feature type="transmembrane region" description="Helical" evidence="1">
    <location>
        <begin position="169"/>
        <end position="190"/>
    </location>
</feature>
<accession>A0A7Y0L8C4</accession>
<dbReference type="AlphaFoldDB" id="A0A7Y0L8C4"/>
<sequence length="197" mass="21793">MSYPASEFVPLGIGFLSLSINYFVQGGEGLFGGPRHNESKEATEKALGLWGMFLGGFGQLITGIYLMVGLSWFPVYRAAPPLYMAAVAFTIYGIHWIVMGYRRYRGHDSGPDAWMAIPVLGLGVLGMISFFKAGDVPAGILFIGLSLIYISEIYYRFTNNPFGNKAVSFFQLLTGIWLLYLTYGVTLNLANGMHMWI</sequence>
<protein>
    <submittedName>
        <fullName evidence="2">Uncharacterized protein</fullName>
    </submittedName>
</protein>
<dbReference type="Proteomes" id="UP000533476">
    <property type="component" value="Unassembled WGS sequence"/>
</dbReference>
<name>A0A7Y0L8C4_9FIRM</name>